<dbReference type="GeneID" id="9743784"/>
<dbReference type="KEGG" id="mpi:Mpet_1317"/>
<dbReference type="EMBL" id="CP002117">
    <property type="protein sequence ID" value="ADN36077.1"/>
    <property type="molecule type" value="Genomic_DNA"/>
</dbReference>
<name>E1REB4_METP4</name>
<protein>
    <submittedName>
        <fullName evidence="1">Uncharacterized protein</fullName>
    </submittedName>
</protein>
<accession>E1REB4</accession>
<proteinExistence type="predicted"/>
<dbReference type="STRING" id="679926.Mpet_1317"/>
<dbReference type="Proteomes" id="UP000006565">
    <property type="component" value="Chromosome"/>
</dbReference>
<gene>
    <name evidence="1" type="ordered locus">Mpet_1317</name>
</gene>
<organism evidence="1 2">
    <name type="scientific">Methanolacinia petrolearia (strain DSM 11571 / OCM 486 / SEBR 4847)</name>
    <name type="common">Methanoplanus petrolearius</name>
    <dbReference type="NCBI Taxonomy" id="679926"/>
    <lineage>
        <taxon>Archaea</taxon>
        <taxon>Methanobacteriati</taxon>
        <taxon>Methanobacteriota</taxon>
        <taxon>Stenosarchaea group</taxon>
        <taxon>Methanomicrobia</taxon>
        <taxon>Methanomicrobiales</taxon>
        <taxon>Methanomicrobiaceae</taxon>
        <taxon>Methanolacinia</taxon>
    </lineage>
</organism>
<keyword evidence="2" id="KW-1185">Reference proteome</keyword>
<reference evidence="1 2" key="1">
    <citation type="journal article" date="2010" name="Stand. Genomic Sci.">
        <title>Complete genome sequence of Methanoplanus petrolearius type strain (SEBR 4847).</title>
        <authorList>
            <person name="Brambilla E."/>
            <person name="Djao O.D."/>
            <person name="Daligault H."/>
            <person name="Lapidus A."/>
            <person name="Lucas S."/>
            <person name="Hammon N."/>
            <person name="Nolan M."/>
            <person name="Tice H."/>
            <person name="Cheng J.F."/>
            <person name="Han C."/>
            <person name="Tapia R."/>
            <person name="Goodwin L."/>
            <person name="Pitluck S."/>
            <person name="Liolios K."/>
            <person name="Ivanova N."/>
            <person name="Mavromatis K."/>
            <person name="Mikhailova N."/>
            <person name="Pati A."/>
            <person name="Chen A."/>
            <person name="Palaniappan K."/>
            <person name="Land M."/>
            <person name="Hauser L."/>
            <person name="Chang Y.J."/>
            <person name="Jeffries C.D."/>
            <person name="Rohde M."/>
            <person name="Spring S."/>
            <person name="Sikorski J."/>
            <person name="Goker M."/>
            <person name="Woyke T."/>
            <person name="Bristow J."/>
            <person name="Eisen J.A."/>
            <person name="Markowitz V."/>
            <person name="Hugenholtz P."/>
            <person name="Kyrpides N.C."/>
            <person name="Klenk H.P."/>
        </authorList>
    </citation>
    <scope>NUCLEOTIDE SEQUENCE [LARGE SCALE GENOMIC DNA]</scope>
    <source>
        <strain evidence="2">DSM 11571 / OCM 486 / SEBR 4847</strain>
    </source>
</reference>
<dbReference type="eggNOG" id="arCOG03365">
    <property type="taxonomic scope" value="Archaea"/>
</dbReference>
<evidence type="ECO:0000313" key="1">
    <source>
        <dbReference type="EMBL" id="ADN36077.1"/>
    </source>
</evidence>
<dbReference type="HOGENOM" id="CLU_184179_0_0_2"/>
<evidence type="ECO:0000313" key="2">
    <source>
        <dbReference type="Proteomes" id="UP000006565"/>
    </source>
</evidence>
<sequence length="84" mass="9597">MSESETSEKLYDVIVPPGVPRSIIVDISKKFDVEVVSRQRPLKYANMDGDVRNLLAFRCKKDVAIQVQDYMMAELNKFIGEDES</sequence>
<dbReference type="RefSeq" id="WP_013329254.1">
    <property type="nucleotide sequence ID" value="NC_014507.1"/>
</dbReference>
<dbReference type="OrthoDB" id="145834at2157"/>
<dbReference type="AlphaFoldDB" id="E1REB4"/>